<feature type="signal peptide" evidence="10">
    <location>
        <begin position="1"/>
        <end position="21"/>
    </location>
</feature>
<evidence type="ECO:0000256" key="10">
    <source>
        <dbReference type="SAM" id="SignalP"/>
    </source>
</evidence>
<keyword evidence="4 10" id="KW-0732">Signal</keyword>
<feature type="compositionally biased region" description="Gly residues" evidence="9">
    <location>
        <begin position="404"/>
        <end position="423"/>
    </location>
</feature>
<feature type="region of interest" description="Disordered" evidence="9">
    <location>
        <begin position="401"/>
        <end position="441"/>
    </location>
</feature>
<keyword evidence="12" id="KW-1185">Reference proteome</keyword>
<gene>
    <name evidence="11" type="ORF">PGQ11_008098</name>
</gene>
<evidence type="ECO:0000256" key="1">
    <source>
        <dbReference type="ARBA" id="ARBA00001452"/>
    </source>
</evidence>
<evidence type="ECO:0000313" key="12">
    <source>
        <dbReference type="Proteomes" id="UP001390339"/>
    </source>
</evidence>
<comment type="catalytic activity">
    <reaction evidence="1 8">
        <text>Random hydrolysis of (1-&gt;6)-alpha-D-mannosidic linkages in unbranched (1-&gt;6)-mannans.</text>
        <dbReference type="EC" id="3.2.1.101"/>
    </reaction>
</comment>
<dbReference type="Gene3D" id="1.50.10.20">
    <property type="match status" value="1"/>
</dbReference>
<dbReference type="Pfam" id="PF03663">
    <property type="entry name" value="Glyco_hydro_76"/>
    <property type="match status" value="1"/>
</dbReference>
<dbReference type="Proteomes" id="UP001390339">
    <property type="component" value="Unassembled WGS sequence"/>
</dbReference>
<keyword evidence="5 8" id="KW-0378">Hydrolase</keyword>
<evidence type="ECO:0000256" key="3">
    <source>
        <dbReference type="ARBA" id="ARBA00012350"/>
    </source>
</evidence>
<evidence type="ECO:0000256" key="9">
    <source>
        <dbReference type="SAM" id="MobiDB-lite"/>
    </source>
</evidence>
<comment type="caution">
    <text evidence="11">The sequence shown here is derived from an EMBL/GenBank/DDBJ whole genome shotgun (WGS) entry which is preliminary data.</text>
</comment>
<proteinExistence type="inferred from homology"/>
<dbReference type="PANTHER" id="PTHR12145">
    <property type="entry name" value="MANNAN ENDO-1,6-ALPHA-MANNOSIDASE DCW1"/>
    <property type="match status" value="1"/>
</dbReference>
<comment type="similarity">
    <text evidence="2 8">Belongs to the glycosyl hydrolase 76 family.</text>
</comment>
<protein>
    <recommendedName>
        <fullName evidence="3 8">Mannan endo-1,6-alpha-mannosidase</fullName>
        <ecNumber evidence="3 8">3.2.1.101</ecNumber>
    </recommendedName>
</protein>
<evidence type="ECO:0000256" key="8">
    <source>
        <dbReference type="PIRNR" id="PIRNR016302"/>
    </source>
</evidence>
<evidence type="ECO:0000256" key="2">
    <source>
        <dbReference type="ARBA" id="ARBA00009699"/>
    </source>
</evidence>
<dbReference type="PIRSF" id="PIRSF016302">
    <property type="entry name" value="Man_a_manosd"/>
    <property type="match status" value="1"/>
</dbReference>
<accession>A0ABR2IFM3</accession>
<dbReference type="GO" id="GO:0016787">
    <property type="term" value="F:hydrolase activity"/>
    <property type="evidence" value="ECO:0007669"/>
    <property type="project" value="UniProtKB-KW"/>
</dbReference>
<dbReference type="PANTHER" id="PTHR12145:SF36">
    <property type="entry name" value="MANNAN ENDO-1,6-ALPHA-MANNOSIDASE DCW1"/>
    <property type="match status" value="1"/>
</dbReference>
<feature type="chain" id="PRO_5045640372" description="Mannan endo-1,6-alpha-mannosidase" evidence="10">
    <location>
        <begin position="22"/>
        <end position="462"/>
    </location>
</feature>
<evidence type="ECO:0000256" key="4">
    <source>
        <dbReference type="ARBA" id="ARBA00022729"/>
    </source>
</evidence>
<evidence type="ECO:0000256" key="7">
    <source>
        <dbReference type="ARBA" id="ARBA00023295"/>
    </source>
</evidence>
<dbReference type="InterPro" id="IPR008928">
    <property type="entry name" value="6-hairpin_glycosidase_sf"/>
</dbReference>
<keyword evidence="7 8" id="KW-0326">Glycosidase</keyword>
<keyword evidence="6" id="KW-0325">Glycoprotein</keyword>
<dbReference type="EC" id="3.2.1.101" evidence="3 8"/>
<evidence type="ECO:0000256" key="5">
    <source>
        <dbReference type="ARBA" id="ARBA00022801"/>
    </source>
</evidence>
<dbReference type="InterPro" id="IPR005198">
    <property type="entry name" value="Glyco_hydro_76"/>
</dbReference>
<dbReference type="EMBL" id="JAPCWZ010000005">
    <property type="protein sequence ID" value="KAK8861863.1"/>
    <property type="molecule type" value="Genomic_DNA"/>
</dbReference>
<organism evidence="11 12">
    <name type="scientific">Apiospora arundinis</name>
    <dbReference type="NCBI Taxonomy" id="335852"/>
    <lineage>
        <taxon>Eukaryota</taxon>
        <taxon>Fungi</taxon>
        <taxon>Dikarya</taxon>
        <taxon>Ascomycota</taxon>
        <taxon>Pezizomycotina</taxon>
        <taxon>Sordariomycetes</taxon>
        <taxon>Xylariomycetidae</taxon>
        <taxon>Amphisphaeriales</taxon>
        <taxon>Apiosporaceae</taxon>
        <taxon>Apiospora</taxon>
    </lineage>
</organism>
<dbReference type="InterPro" id="IPR014480">
    <property type="entry name" value="Mannan-1_6-alpha_mannosidase"/>
</dbReference>
<sequence>MVRPLNSIVGRVLLLVPAVWAALDVDINNEDSIKKAAALVAEDLMSYYIGEKPNEIPGILPGPPPNGNYYWWSGGLLWNTLIDYRNVTGDTKYTDSIVKGMEWQMGDHHDFVPANWTLNLSNGDQGTWANAALAAAMAGLPSPSTSQKTSDWLSVARTVVDEQSLRRFNNGTCKGALRFAIYQIMNGYNYLDTTSNANYFALTAGLAHKTKNDTLAKQAASTYDMMTKAGWIDNDFNVFDGAQTENDCKLINKIRFSQNPGLLLTGAAYMFQQTNSDETWKKRIDGLLDRTLKLFFPDGVAKEIACESSGQCNIDMKMYKGMLHRALGKTMQLAPYTKDKILPVLKTSTAAAVKTCTEGQNQRLCSAYWAEDSDVEAGAKDGAAAQLTVLNALNSVLMANPQSGGNGSSPAGGSGSNAGGSGQGSTDAAGGKKDGPGSMGTSTTVSTAALLGGIFFGVMALF</sequence>
<name>A0ABR2IFM3_9PEZI</name>
<reference evidence="11 12" key="1">
    <citation type="journal article" date="2024" name="IMA Fungus">
        <title>Apiospora arundinis, a panoply of carbohydrate-active enzymes and secondary metabolites.</title>
        <authorList>
            <person name="Sorensen T."/>
            <person name="Petersen C."/>
            <person name="Muurmann A.T."/>
            <person name="Christiansen J.V."/>
            <person name="Brundto M.L."/>
            <person name="Overgaard C.K."/>
            <person name="Boysen A.T."/>
            <person name="Wollenberg R.D."/>
            <person name="Larsen T.O."/>
            <person name="Sorensen J.L."/>
            <person name="Nielsen K.L."/>
            <person name="Sondergaard T.E."/>
        </authorList>
    </citation>
    <scope>NUCLEOTIDE SEQUENCE [LARGE SCALE GENOMIC DNA]</scope>
    <source>
        <strain evidence="11 12">AAU 773</strain>
    </source>
</reference>
<evidence type="ECO:0000313" key="11">
    <source>
        <dbReference type="EMBL" id="KAK8861863.1"/>
    </source>
</evidence>
<dbReference type="SUPFAM" id="SSF48208">
    <property type="entry name" value="Six-hairpin glycosidases"/>
    <property type="match status" value="1"/>
</dbReference>
<evidence type="ECO:0000256" key="6">
    <source>
        <dbReference type="ARBA" id="ARBA00023180"/>
    </source>
</evidence>